<evidence type="ECO:0000259" key="2">
    <source>
        <dbReference type="PROSITE" id="PS50835"/>
    </source>
</evidence>
<dbReference type="Proteomes" id="UP001634394">
    <property type="component" value="Unassembled WGS sequence"/>
</dbReference>
<comment type="caution">
    <text evidence="3">The sequence shown here is derived from an EMBL/GenBank/DDBJ whole genome shotgun (WGS) entry which is preliminary data.</text>
</comment>
<dbReference type="Gene3D" id="1.10.533.10">
    <property type="entry name" value="Death Domain, Fas"/>
    <property type="match status" value="1"/>
</dbReference>
<protein>
    <recommendedName>
        <fullName evidence="5">Mucosa-associated lymphoid tissue lymphoma translocation protein 1</fullName>
    </recommendedName>
</protein>
<evidence type="ECO:0000259" key="1">
    <source>
        <dbReference type="PROSITE" id="PS50208"/>
    </source>
</evidence>
<dbReference type="PROSITE" id="PS50208">
    <property type="entry name" value="CASPASE_P20"/>
    <property type="match status" value="1"/>
</dbReference>
<dbReference type="InterPro" id="IPR041077">
    <property type="entry name" value="MALT1_Ig"/>
</dbReference>
<dbReference type="EMBL" id="JBJQND010000009">
    <property type="protein sequence ID" value="KAL3866078.1"/>
    <property type="molecule type" value="Genomic_DNA"/>
</dbReference>
<dbReference type="SUPFAM" id="SSF52129">
    <property type="entry name" value="Caspase-like"/>
    <property type="match status" value="1"/>
</dbReference>
<dbReference type="InterPro" id="IPR052039">
    <property type="entry name" value="Caspase-related_regulators"/>
</dbReference>
<gene>
    <name evidence="3" type="ORF">ACJMK2_043417</name>
</gene>
<dbReference type="PROSITE" id="PS50835">
    <property type="entry name" value="IG_LIKE"/>
    <property type="match status" value="1"/>
</dbReference>
<dbReference type="InterPro" id="IPR013783">
    <property type="entry name" value="Ig-like_fold"/>
</dbReference>
<dbReference type="Pfam" id="PF00656">
    <property type="entry name" value="Peptidase_C14"/>
    <property type="match status" value="1"/>
</dbReference>
<feature type="domain" description="Caspase family p20" evidence="1">
    <location>
        <begin position="246"/>
        <end position="324"/>
    </location>
</feature>
<dbReference type="Gene3D" id="3.40.50.1460">
    <property type="match status" value="1"/>
</dbReference>
<dbReference type="Pfam" id="PF18703">
    <property type="entry name" value="MALT1_Ig"/>
    <property type="match status" value="1"/>
</dbReference>
<organism evidence="3 4">
    <name type="scientific">Sinanodonta woodiana</name>
    <name type="common">Chinese pond mussel</name>
    <name type="synonym">Anodonta woodiana</name>
    <dbReference type="NCBI Taxonomy" id="1069815"/>
    <lineage>
        <taxon>Eukaryota</taxon>
        <taxon>Metazoa</taxon>
        <taxon>Spiralia</taxon>
        <taxon>Lophotrochozoa</taxon>
        <taxon>Mollusca</taxon>
        <taxon>Bivalvia</taxon>
        <taxon>Autobranchia</taxon>
        <taxon>Heteroconchia</taxon>
        <taxon>Palaeoheterodonta</taxon>
        <taxon>Unionida</taxon>
        <taxon>Unionoidea</taxon>
        <taxon>Unionidae</taxon>
        <taxon>Unioninae</taxon>
        <taxon>Sinanodonta</taxon>
    </lineage>
</organism>
<dbReference type="Gene3D" id="2.60.40.10">
    <property type="entry name" value="Immunoglobulins"/>
    <property type="match status" value="1"/>
</dbReference>
<proteinExistence type="predicted"/>
<keyword evidence="4" id="KW-1185">Reference proteome</keyword>
<dbReference type="PANTHER" id="PTHR22576">
    <property type="entry name" value="MUCOSA ASSOCIATED LYMPHOID TISSUE LYMPHOMA TRANSLOCATION PROTEIN 1/PARACASPASE"/>
    <property type="match status" value="1"/>
</dbReference>
<evidence type="ECO:0000313" key="4">
    <source>
        <dbReference type="Proteomes" id="UP001634394"/>
    </source>
</evidence>
<dbReference type="Gene3D" id="2.60.40.3360">
    <property type="match status" value="1"/>
</dbReference>
<dbReference type="CDD" id="cd00096">
    <property type="entry name" value="Ig"/>
    <property type="match status" value="1"/>
</dbReference>
<dbReference type="PANTHER" id="PTHR22576:SF37">
    <property type="entry name" value="MUCOSA-ASSOCIATED LYMPHOID TISSUE LYMPHOMA TRANSLOCATION PROTEIN 1"/>
    <property type="match status" value="1"/>
</dbReference>
<sequence length="648" mass="72804">MSSLGHHVMADVDQDGGILSLPSHIYADICDCLNKKVSAANWRALVELSYPSYTVSNDFMKRLEGEMDPANELLIYYSSRGMSIGELLYFLDQLKVDKVLRHFRSYEPVVIRKEPVTEVDLVETDNLCLEVKASGFPNPRYQWYWCGDRMNNFVPLKGQTDAVLHIANVSKENAGGYSCQIWNSTDPKMCRQTRTSMVCIQDSRPPSPPSKQRFINVANYIQQSRSSESSDIVAVDEKKENIYHAADKVALLIGNGDYRNEKCLQAPNNDVVDFAKTFRYLGFKVVSLLNLTKYEIEMAVEELCCLLGENVYIVFYFCGHGFEECGRLFLVPTDAPADYGTEDCICADAVLYKIQMFDPVLVLMILDTCRTRSGKTGCSDQIDFNDKETKRKGNTVILYATSEGLEAFENPNGNHGLLVTSLNPMLKEKKGIDAVLSEFKEAFSRQATALGAVQIPEQRSNLTEPRRSLADNICTTGYTTAFRQRSLRWQSAHSLPERKIHVFEATGVKVELEFQSDVSNILCIVLRVLDNGHIDLCTAMLQNFPPTLVVQSAKESNSLTGSFQMKYTIFDLQRLKGSNLTVNVAIIYRLRYGSITMIQSHDVDLGRPLISAIELGKTCVEEASVREPTQNDEMDSITKYASLIINIT</sequence>
<name>A0ABD3VZN7_SINWO</name>
<dbReference type="InterPro" id="IPR001309">
    <property type="entry name" value="Pept_C14_p20"/>
</dbReference>
<dbReference type="SUPFAM" id="SSF48726">
    <property type="entry name" value="Immunoglobulin"/>
    <property type="match status" value="1"/>
</dbReference>
<dbReference type="Pfam" id="PF13927">
    <property type="entry name" value="Ig_3"/>
    <property type="match status" value="1"/>
</dbReference>
<feature type="domain" description="Ig-like" evidence="2">
    <location>
        <begin position="108"/>
        <end position="196"/>
    </location>
</feature>
<reference evidence="3 4" key="1">
    <citation type="submission" date="2024-11" db="EMBL/GenBank/DDBJ databases">
        <title>Chromosome-level genome assembly of the freshwater bivalve Anodonta woodiana.</title>
        <authorList>
            <person name="Chen X."/>
        </authorList>
    </citation>
    <scope>NUCLEOTIDE SEQUENCE [LARGE SCALE GENOMIC DNA]</scope>
    <source>
        <strain evidence="3">MN2024</strain>
        <tissue evidence="3">Gills</tissue>
    </source>
</reference>
<dbReference type="InterPro" id="IPR011029">
    <property type="entry name" value="DEATH-like_dom_sf"/>
</dbReference>
<dbReference type="AlphaFoldDB" id="A0ABD3VZN7"/>
<accession>A0ABD3VZN7</accession>
<dbReference type="InterPro" id="IPR007110">
    <property type="entry name" value="Ig-like_dom"/>
</dbReference>
<dbReference type="InterPro" id="IPR036179">
    <property type="entry name" value="Ig-like_dom_sf"/>
</dbReference>
<dbReference type="InterPro" id="IPR011600">
    <property type="entry name" value="Pept_C14_caspase"/>
</dbReference>
<dbReference type="InterPro" id="IPR033540">
    <property type="entry name" value="MALT1_IG-like_dom_sf"/>
</dbReference>
<dbReference type="InterPro" id="IPR029030">
    <property type="entry name" value="Caspase-like_dom_sf"/>
</dbReference>
<evidence type="ECO:0000313" key="3">
    <source>
        <dbReference type="EMBL" id="KAL3866078.1"/>
    </source>
</evidence>
<dbReference type="SUPFAM" id="SSF47986">
    <property type="entry name" value="DEATH domain"/>
    <property type="match status" value="1"/>
</dbReference>
<evidence type="ECO:0008006" key="5">
    <source>
        <dbReference type="Google" id="ProtNLM"/>
    </source>
</evidence>